<evidence type="ECO:0008006" key="4">
    <source>
        <dbReference type="Google" id="ProtNLM"/>
    </source>
</evidence>
<dbReference type="PANTHER" id="PTHR15663">
    <property type="entry name" value="COMM DOMAIN-CONTAINING PROTEIN 9"/>
    <property type="match status" value="1"/>
</dbReference>
<dbReference type="EMBL" id="KZ305031">
    <property type="protein sequence ID" value="PIA48677.1"/>
    <property type="molecule type" value="Genomic_DNA"/>
</dbReference>
<organism evidence="2 3">
    <name type="scientific">Aquilegia coerulea</name>
    <name type="common">Rocky mountain columbine</name>
    <dbReference type="NCBI Taxonomy" id="218851"/>
    <lineage>
        <taxon>Eukaryota</taxon>
        <taxon>Viridiplantae</taxon>
        <taxon>Streptophyta</taxon>
        <taxon>Embryophyta</taxon>
        <taxon>Tracheophyta</taxon>
        <taxon>Spermatophyta</taxon>
        <taxon>Magnoliopsida</taxon>
        <taxon>Ranunculales</taxon>
        <taxon>Ranunculaceae</taxon>
        <taxon>Thalictroideae</taxon>
        <taxon>Aquilegia</taxon>
    </lineage>
</organism>
<keyword evidence="3" id="KW-1185">Reference proteome</keyword>
<name>A0A2G5DZH4_AQUCA</name>
<evidence type="ECO:0000313" key="3">
    <source>
        <dbReference type="Proteomes" id="UP000230069"/>
    </source>
</evidence>
<proteinExistence type="predicted"/>
<feature type="region of interest" description="Disordered" evidence="1">
    <location>
        <begin position="115"/>
        <end position="138"/>
    </location>
</feature>
<feature type="compositionally biased region" description="Polar residues" evidence="1">
    <location>
        <begin position="117"/>
        <end position="128"/>
    </location>
</feature>
<reference evidence="2 3" key="1">
    <citation type="submission" date="2017-09" db="EMBL/GenBank/DDBJ databases">
        <title>WGS assembly of Aquilegia coerulea Goldsmith.</title>
        <authorList>
            <person name="Hodges S."/>
            <person name="Kramer E."/>
            <person name="Nordborg M."/>
            <person name="Tomkins J."/>
            <person name="Borevitz J."/>
            <person name="Derieg N."/>
            <person name="Yan J."/>
            <person name="Mihaltcheva S."/>
            <person name="Hayes R.D."/>
            <person name="Rokhsar D."/>
        </authorList>
    </citation>
    <scope>NUCLEOTIDE SEQUENCE [LARGE SCALE GENOMIC DNA]</scope>
    <source>
        <strain evidence="3">cv. Goldsmith</strain>
    </source>
</reference>
<dbReference type="InterPro" id="IPR037360">
    <property type="entry name" value="COMMD9"/>
</dbReference>
<dbReference type="OrthoDB" id="1915155at2759"/>
<evidence type="ECO:0000256" key="1">
    <source>
        <dbReference type="SAM" id="MobiDB-lite"/>
    </source>
</evidence>
<sequence>MEEEEESLYLQLDKLPDLISEEIVEDVLQTLWKTRRIGLKPQDKTSIQSLLLLPSPQQLDPVLACLRLLIRKSVHENLIGDDFLKLFPPGLSPDLQNVLLQSLQKYQRQWKEEASRDQTTWQRPSNSHVKYGVPPSSIPSEATEIASSMWTRQHDSSSHFSHDDIRGSTPVAADTSVPLVAPLLFQRVDGPDNLLHDYTKSPSGEREVKFQLNRDTLEAMLTSMTYISNQLTNVGGPSAGPLQKRPRV</sequence>
<evidence type="ECO:0000313" key="2">
    <source>
        <dbReference type="EMBL" id="PIA48677.1"/>
    </source>
</evidence>
<dbReference type="Proteomes" id="UP000230069">
    <property type="component" value="Unassembled WGS sequence"/>
</dbReference>
<gene>
    <name evidence="2" type="ORF">AQUCO_01400923v1</name>
</gene>
<protein>
    <recommendedName>
        <fullName evidence="4">COMM domain-containing protein</fullName>
    </recommendedName>
</protein>
<dbReference type="AlphaFoldDB" id="A0A2G5DZH4"/>
<dbReference type="PANTHER" id="PTHR15663:SF6">
    <property type="entry name" value="COMM DOMAIN-CONTAINING PROTEIN-RELATED"/>
    <property type="match status" value="1"/>
</dbReference>
<accession>A0A2G5DZH4</accession>